<reference evidence="3 4" key="1">
    <citation type="submission" date="2020-09" db="EMBL/GenBank/DDBJ databases">
        <title>Roseomonas.</title>
        <authorList>
            <person name="Zhu W."/>
        </authorList>
    </citation>
    <scope>NUCLEOTIDE SEQUENCE [LARGE SCALE GENOMIC DNA]</scope>
    <source>
        <strain evidence="3 4">1311</strain>
    </source>
</reference>
<dbReference type="Pfam" id="PF03050">
    <property type="entry name" value="DDE_Tnp_IS66"/>
    <property type="match status" value="1"/>
</dbReference>
<sequence>MDRLSQGSKLAGDIRYGLRYWGGFVRFLEDRRLEMDTNTVERQIRPWPSPARQRCSRAARQVARTGPSRR</sequence>
<evidence type="ECO:0000313" key="4">
    <source>
        <dbReference type="Proteomes" id="UP001518990"/>
    </source>
</evidence>
<gene>
    <name evidence="3" type="ORF">IAI60_21410</name>
</gene>
<protein>
    <submittedName>
        <fullName evidence="3">Transposase</fullName>
    </submittedName>
</protein>
<feature type="region of interest" description="Disordered" evidence="1">
    <location>
        <begin position="45"/>
        <end position="70"/>
    </location>
</feature>
<evidence type="ECO:0000259" key="2">
    <source>
        <dbReference type="Pfam" id="PF03050"/>
    </source>
</evidence>
<dbReference type="InterPro" id="IPR004291">
    <property type="entry name" value="Transposase_IS66_central"/>
</dbReference>
<keyword evidence="4" id="KW-1185">Reference proteome</keyword>
<organism evidence="3 4">
    <name type="scientific">Roseomonas marmotae</name>
    <dbReference type="NCBI Taxonomy" id="2768161"/>
    <lineage>
        <taxon>Bacteria</taxon>
        <taxon>Pseudomonadati</taxon>
        <taxon>Pseudomonadota</taxon>
        <taxon>Alphaproteobacteria</taxon>
        <taxon>Acetobacterales</taxon>
        <taxon>Roseomonadaceae</taxon>
        <taxon>Roseomonas</taxon>
    </lineage>
</organism>
<accession>A0ABS3KI76</accession>
<evidence type="ECO:0000256" key="1">
    <source>
        <dbReference type="SAM" id="MobiDB-lite"/>
    </source>
</evidence>
<evidence type="ECO:0000313" key="3">
    <source>
        <dbReference type="EMBL" id="MBO1077169.1"/>
    </source>
</evidence>
<name>A0ABS3KI76_9PROT</name>
<dbReference type="EMBL" id="JACTNF010000046">
    <property type="protein sequence ID" value="MBO1077169.1"/>
    <property type="molecule type" value="Genomic_DNA"/>
</dbReference>
<feature type="domain" description="Transposase IS66 central" evidence="2">
    <location>
        <begin position="3"/>
        <end position="48"/>
    </location>
</feature>
<proteinExistence type="predicted"/>
<dbReference type="Proteomes" id="UP001518990">
    <property type="component" value="Unassembled WGS sequence"/>
</dbReference>
<comment type="caution">
    <text evidence="3">The sequence shown here is derived from an EMBL/GenBank/DDBJ whole genome shotgun (WGS) entry which is preliminary data.</text>
</comment>